<dbReference type="EMBL" id="JPGN01000027">
    <property type="protein sequence ID" value="KFI20136.1"/>
    <property type="molecule type" value="Genomic_DNA"/>
</dbReference>
<protein>
    <submittedName>
        <fullName evidence="1">Uncharacterized protein</fullName>
    </submittedName>
</protein>
<proteinExistence type="predicted"/>
<evidence type="ECO:0000313" key="1">
    <source>
        <dbReference type="EMBL" id="KFI20136.1"/>
    </source>
</evidence>
<reference evidence="1 2" key="1">
    <citation type="submission" date="2014-07" db="EMBL/GenBank/DDBJ databases">
        <title>Comparative analysis of Nitrosococcus oceani genome inventories of strains from Pacific and Atlantic gyres.</title>
        <authorList>
            <person name="Lim C.K."/>
            <person name="Wang L."/>
            <person name="Sayavedra-Soto L.A."/>
            <person name="Klotz M.G."/>
        </authorList>
    </citation>
    <scope>NUCLEOTIDE SEQUENCE [LARGE SCALE GENOMIC DNA]</scope>
    <source>
        <strain evidence="1 2">C-27</strain>
    </source>
</reference>
<organism evidence="1 2">
    <name type="scientific">Nitrosococcus oceani C-27</name>
    <dbReference type="NCBI Taxonomy" id="314279"/>
    <lineage>
        <taxon>Bacteria</taxon>
        <taxon>Pseudomonadati</taxon>
        <taxon>Pseudomonadota</taxon>
        <taxon>Gammaproteobacteria</taxon>
        <taxon>Chromatiales</taxon>
        <taxon>Chromatiaceae</taxon>
        <taxon>Nitrosococcus</taxon>
    </lineage>
</organism>
<dbReference type="Proteomes" id="UP000028839">
    <property type="component" value="Unassembled WGS sequence"/>
</dbReference>
<sequence>MLERCFPILFPKAIEMEFGQRENTNKQHLKGLPPFDVGRHVSKLRPYLQLIEQDGELDANPL</sequence>
<accession>A0A0E2Z4I5</accession>
<name>A0A0E2Z4I5_9GAMM</name>
<dbReference type="HOGENOM" id="CLU_2899590_0_0_6"/>
<gene>
    <name evidence="1" type="ORF">IB75_04765</name>
</gene>
<dbReference type="AlphaFoldDB" id="A0A0E2Z4I5"/>
<evidence type="ECO:0000313" key="2">
    <source>
        <dbReference type="Proteomes" id="UP000028839"/>
    </source>
</evidence>
<comment type="caution">
    <text evidence="1">The sequence shown here is derived from an EMBL/GenBank/DDBJ whole genome shotgun (WGS) entry which is preliminary data.</text>
</comment>